<dbReference type="EC" id="3.5.2.2" evidence="8"/>
<reference evidence="12" key="1">
    <citation type="submission" date="2021-10" db="EMBL/GenBank/DDBJ databases">
        <title>Tropical sea cucumber genome reveals ecological adaptation and Cuvierian tubules defense mechanism.</title>
        <authorList>
            <person name="Chen T."/>
        </authorList>
    </citation>
    <scope>NUCLEOTIDE SEQUENCE</scope>
    <source>
        <strain evidence="12">Nanhai2018</strain>
        <tissue evidence="12">Muscle</tissue>
    </source>
</reference>
<comment type="subunit">
    <text evidence="3">Homotetramer.</text>
</comment>
<comment type="catalytic activity">
    <reaction evidence="7">
        <text>5,6-dihydrouracil + H2O = 3-(carbamoylamino)propanoate + H(+)</text>
        <dbReference type="Rhea" id="RHEA:16121"/>
        <dbReference type="ChEBI" id="CHEBI:11892"/>
        <dbReference type="ChEBI" id="CHEBI:15377"/>
        <dbReference type="ChEBI" id="CHEBI:15378"/>
        <dbReference type="ChEBI" id="CHEBI:15901"/>
        <dbReference type="EC" id="3.5.2.2"/>
    </reaction>
</comment>
<dbReference type="NCBIfam" id="TIGR02033">
    <property type="entry name" value="D-hydantoinase"/>
    <property type="match status" value="1"/>
</dbReference>
<dbReference type="InterPro" id="IPR006680">
    <property type="entry name" value="Amidohydro-rel"/>
</dbReference>
<sequence length="576" mass="63076">MTTPSKFRNVPKTAQARILIKGGRIVNADREFDADVYIEDGIIKQVGENLIIPGGARTIEANGKLIIPGGIDPHTHMELPFMGTKAIDDFYQGTKAALAGGTTMIIDHCIPQKNESLVEAYEKWRGWADSKVCCDYSLHVAITWWSDQVEKEIETVCKEKGVNSFKMFMAYKDVMMVNDSEFIQACKKLKEQGALALVHAENGDIIHENQQKLLAQGITGPEGHLQSRPEEVEQEATNRAIMLADQVSCPLYVVHVMGKACADTISKARREGKVVFGEPIAASLALDGSHYCSHDWRHAAGHVLSPPLKPDPSTPEYLMKCLANGDLQLSATDNCTFSTEQKMLGKDDFTKIPNGVNGVEDRMSVIWEKGVHTGIMDPCRFVAVTSTNAAKIFNLYPQKGVIQAGSDADIVIFNPDATRVISKDTHHQAVDFNIFEGMECHGVPEMVLSQGRVVLEDGELHVTQGAGRYIPRDLHSGEAYRRILHRDKVRKPFKIQREGDAGGDSAQNGKGGPPHPASSGEPEFAKKHGQRDLHASSFSLSANSGRKGSQVDDHVAHRSGRSVINPPGGRSNIFLS</sequence>
<comment type="caution">
    <text evidence="12">The sequence shown here is derived from an EMBL/GenBank/DDBJ whole genome shotgun (WGS) entry which is preliminary data.</text>
</comment>
<dbReference type="GO" id="GO:0046872">
    <property type="term" value="F:metal ion binding"/>
    <property type="evidence" value="ECO:0007669"/>
    <property type="project" value="UniProtKB-KW"/>
</dbReference>
<proteinExistence type="inferred from homology"/>
<evidence type="ECO:0000256" key="4">
    <source>
        <dbReference type="ARBA" id="ARBA00022723"/>
    </source>
</evidence>
<dbReference type="SUPFAM" id="SSF51556">
    <property type="entry name" value="Metallo-dependent hydrolases"/>
    <property type="match status" value="1"/>
</dbReference>
<keyword evidence="6" id="KW-0862">Zinc</keyword>
<comment type="similarity">
    <text evidence="2">Belongs to the metallo-dependent hydrolases superfamily. Hydantoinase/dihydropyrimidinase family.</text>
</comment>
<evidence type="ECO:0000313" key="13">
    <source>
        <dbReference type="Proteomes" id="UP001152320"/>
    </source>
</evidence>
<evidence type="ECO:0000256" key="3">
    <source>
        <dbReference type="ARBA" id="ARBA00011881"/>
    </source>
</evidence>
<evidence type="ECO:0000259" key="11">
    <source>
        <dbReference type="Pfam" id="PF01979"/>
    </source>
</evidence>
<feature type="modified residue" description="N6-carboxylysine" evidence="9">
    <location>
        <position position="166"/>
    </location>
</feature>
<comment type="PTM">
    <text evidence="9">Carbamylation allows a single lysine to coordinate two divalent metal cations.</text>
</comment>
<dbReference type="InterPro" id="IPR011059">
    <property type="entry name" value="Metal-dep_hydrolase_composite"/>
</dbReference>
<dbReference type="PANTHER" id="PTHR11647">
    <property type="entry name" value="HYDRANTOINASE/DIHYDROPYRIMIDINASE FAMILY MEMBER"/>
    <property type="match status" value="1"/>
</dbReference>
<evidence type="ECO:0000256" key="5">
    <source>
        <dbReference type="ARBA" id="ARBA00022801"/>
    </source>
</evidence>
<evidence type="ECO:0000256" key="8">
    <source>
        <dbReference type="ARBA" id="ARBA00039113"/>
    </source>
</evidence>
<gene>
    <name evidence="12" type="ORF">HOLleu_00081</name>
</gene>
<evidence type="ECO:0000256" key="6">
    <source>
        <dbReference type="ARBA" id="ARBA00022833"/>
    </source>
</evidence>
<evidence type="ECO:0000256" key="1">
    <source>
        <dbReference type="ARBA" id="ARBA00001947"/>
    </source>
</evidence>
<feature type="region of interest" description="Disordered" evidence="10">
    <location>
        <begin position="491"/>
        <end position="576"/>
    </location>
</feature>
<dbReference type="GO" id="GO:0005829">
    <property type="term" value="C:cytosol"/>
    <property type="evidence" value="ECO:0007669"/>
    <property type="project" value="TreeGrafter"/>
</dbReference>
<name>A0A9Q1HK34_HOLLE</name>
<dbReference type="InterPro" id="IPR032466">
    <property type="entry name" value="Metal_Hydrolase"/>
</dbReference>
<evidence type="ECO:0000256" key="10">
    <source>
        <dbReference type="SAM" id="MobiDB-lite"/>
    </source>
</evidence>
<dbReference type="InterPro" id="IPR050378">
    <property type="entry name" value="Metallo-dep_Hydrolases_sf"/>
</dbReference>
<organism evidence="12 13">
    <name type="scientific">Holothuria leucospilota</name>
    <name type="common">Black long sea cucumber</name>
    <name type="synonym">Mertensiothuria leucospilota</name>
    <dbReference type="NCBI Taxonomy" id="206669"/>
    <lineage>
        <taxon>Eukaryota</taxon>
        <taxon>Metazoa</taxon>
        <taxon>Echinodermata</taxon>
        <taxon>Eleutherozoa</taxon>
        <taxon>Echinozoa</taxon>
        <taxon>Holothuroidea</taxon>
        <taxon>Aspidochirotacea</taxon>
        <taxon>Aspidochirotida</taxon>
        <taxon>Holothuriidae</taxon>
        <taxon>Holothuria</taxon>
    </lineage>
</organism>
<evidence type="ECO:0000313" key="12">
    <source>
        <dbReference type="EMBL" id="KAJ8047953.1"/>
    </source>
</evidence>
<dbReference type="Proteomes" id="UP001152320">
    <property type="component" value="Chromosome 1"/>
</dbReference>
<dbReference type="Gene3D" id="3.20.20.140">
    <property type="entry name" value="Metal-dependent hydrolases"/>
    <property type="match status" value="1"/>
</dbReference>
<dbReference type="PANTHER" id="PTHR11647:SF1">
    <property type="entry name" value="COLLAPSIN RESPONSE MEDIATOR PROTEIN"/>
    <property type="match status" value="1"/>
</dbReference>
<evidence type="ECO:0000256" key="9">
    <source>
        <dbReference type="PIRSR" id="PIRSR611778-50"/>
    </source>
</evidence>
<protein>
    <recommendedName>
        <fullName evidence="8">dihydropyrimidinase</fullName>
        <ecNumber evidence="8">3.5.2.2</ecNumber>
    </recommendedName>
</protein>
<keyword evidence="4" id="KW-0479">Metal-binding</keyword>
<dbReference type="Pfam" id="PF01979">
    <property type="entry name" value="Amidohydro_1"/>
    <property type="match status" value="1"/>
</dbReference>
<evidence type="ECO:0000256" key="2">
    <source>
        <dbReference type="ARBA" id="ARBA00008829"/>
    </source>
</evidence>
<dbReference type="GO" id="GO:0006208">
    <property type="term" value="P:pyrimidine nucleobase catabolic process"/>
    <property type="evidence" value="ECO:0007669"/>
    <property type="project" value="TreeGrafter"/>
</dbReference>
<dbReference type="EMBL" id="JAIZAY010000001">
    <property type="protein sequence ID" value="KAJ8047953.1"/>
    <property type="molecule type" value="Genomic_DNA"/>
</dbReference>
<dbReference type="FunFam" id="3.20.20.140:FF:000001">
    <property type="entry name" value="Dihydropyrimidinase like 3"/>
    <property type="match status" value="1"/>
</dbReference>
<keyword evidence="5" id="KW-0378">Hydrolase</keyword>
<dbReference type="OrthoDB" id="10258955at2759"/>
<keyword evidence="13" id="KW-1185">Reference proteome</keyword>
<feature type="compositionally biased region" description="Basic and acidic residues" evidence="10">
    <location>
        <begin position="523"/>
        <end position="534"/>
    </location>
</feature>
<dbReference type="SUPFAM" id="SSF51338">
    <property type="entry name" value="Composite domain of metallo-dependent hydrolases"/>
    <property type="match status" value="2"/>
</dbReference>
<feature type="domain" description="Amidohydrolase-related" evidence="11">
    <location>
        <begin position="66"/>
        <end position="454"/>
    </location>
</feature>
<accession>A0A9Q1HK34</accession>
<comment type="cofactor">
    <cofactor evidence="1">
        <name>Zn(2+)</name>
        <dbReference type="ChEBI" id="CHEBI:29105"/>
    </cofactor>
</comment>
<feature type="compositionally biased region" description="Polar residues" evidence="10">
    <location>
        <begin position="536"/>
        <end position="547"/>
    </location>
</feature>
<dbReference type="InterPro" id="IPR011778">
    <property type="entry name" value="Hydantoinase/dihydroPyrase"/>
</dbReference>
<dbReference type="CDD" id="cd01314">
    <property type="entry name" value="D-HYD"/>
    <property type="match status" value="1"/>
</dbReference>
<dbReference type="GO" id="GO:0004157">
    <property type="term" value="F:dihydropyrimidinase activity"/>
    <property type="evidence" value="ECO:0007669"/>
    <property type="project" value="UniProtKB-EC"/>
</dbReference>
<dbReference type="Gene3D" id="2.30.40.10">
    <property type="entry name" value="Urease, subunit C, domain 1"/>
    <property type="match status" value="1"/>
</dbReference>
<evidence type="ECO:0000256" key="7">
    <source>
        <dbReference type="ARBA" id="ARBA00036696"/>
    </source>
</evidence>
<dbReference type="AlphaFoldDB" id="A0A9Q1HK34"/>